<keyword evidence="2" id="KW-1185">Reference proteome</keyword>
<evidence type="ECO:0008006" key="3">
    <source>
        <dbReference type="Google" id="ProtNLM"/>
    </source>
</evidence>
<accession>A0A128F5Q9</accession>
<dbReference type="RefSeq" id="WP_062663865.1">
    <property type="nucleotide sequence ID" value="NZ_FIZX01000002.1"/>
</dbReference>
<sequence length="268" mass="29703">MGMVLQALNDNRQVEVWEAASASRAQERAALLAGAFVPDSLKPSLPDWTVAGRDHLLMLAYQRQFGDAIEVEAACSACGEKTKLSFTVSQILNTASPELSNAWNAVQASLDTDAYLPAYHDTDLEGIPCQFRLPRIADLSMLDNSEAMMFQFAQRVIDPEGFQQIRAALAERDNPEGAWEALFKQIEQQMLACEPLSIVSLNSACPECGAQTLHQFDIASQFWAQLSASVEKQLWDVHLLASAYGWSSQDILTMSPARRRRHIAMIIE</sequence>
<protein>
    <recommendedName>
        <fullName evidence="3">T4 bacteriophage base plate protein</fullName>
    </recommendedName>
</protein>
<dbReference type="STRING" id="1796497.GCE9029_02786"/>
<reference evidence="2" key="1">
    <citation type="submission" date="2016-02" db="EMBL/GenBank/DDBJ databases">
        <authorList>
            <person name="Rodrigo-Torres Lidia"/>
            <person name="Arahal R.David."/>
        </authorList>
    </citation>
    <scope>NUCLEOTIDE SEQUENCE [LARGE SCALE GENOMIC DNA]</scope>
    <source>
        <strain evidence="2">CECT 9029</strain>
    </source>
</reference>
<proteinExistence type="predicted"/>
<dbReference type="OrthoDB" id="283948at2"/>
<gene>
    <name evidence="1" type="ORF">GCE9029_02786</name>
</gene>
<dbReference type="Pfam" id="PF12322">
    <property type="entry name" value="T4_baseplate"/>
    <property type="match status" value="1"/>
</dbReference>
<name>A0A128F5Q9_9GAMM</name>
<dbReference type="AlphaFoldDB" id="A0A128F5Q9"/>
<dbReference type="EMBL" id="FIZX01000002">
    <property type="protein sequence ID" value="CZF81724.1"/>
    <property type="molecule type" value="Genomic_DNA"/>
</dbReference>
<dbReference type="InterPro" id="IPR024364">
    <property type="entry name" value="Baseplate_phage_T4-like"/>
</dbReference>
<organism evidence="1 2">
    <name type="scientific">Grimontia celer</name>
    <dbReference type="NCBI Taxonomy" id="1796497"/>
    <lineage>
        <taxon>Bacteria</taxon>
        <taxon>Pseudomonadati</taxon>
        <taxon>Pseudomonadota</taxon>
        <taxon>Gammaproteobacteria</taxon>
        <taxon>Vibrionales</taxon>
        <taxon>Vibrionaceae</taxon>
        <taxon>Grimontia</taxon>
    </lineage>
</organism>
<evidence type="ECO:0000313" key="1">
    <source>
        <dbReference type="EMBL" id="CZF81724.1"/>
    </source>
</evidence>
<evidence type="ECO:0000313" key="2">
    <source>
        <dbReference type="Proteomes" id="UP000071641"/>
    </source>
</evidence>
<dbReference type="Proteomes" id="UP000071641">
    <property type="component" value="Unassembled WGS sequence"/>
</dbReference>